<feature type="compositionally biased region" description="Basic residues" evidence="1">
    <location>
        <begin position="1"/>
        <end position="14"/>
    </location>
</feature>
<dbReference type="InterPro" id="IPR011727">
    <property type="entry name" value="CHP02117"/>
</dbReference>
<dbReference type="EMBL" id="JBBKZT010000012">
    <property type="protein sequence ID" value="MEJ8849756.1"/>
    <property type="molecule type" value="Genomic_DNA"/>
</dbReference>
<gene>
    <name evidence="2" type="ORF">WKW82_24130</name>
</gene>
<evidence type="ECO:0000313" key="2">
    <source>
        <dbReference type="EMBL" id="MEJ8849756.1"/>
    </source>
</evidence>
<accession>A0ABU8WQF0</accession>
<dbReference type="Pfam" id="PF09601">
    <property type="entry name" value="DUF2459"/>
    <property type="match status" value="1"/>
</dbReference>
<keyword evidence="3" id="KW-1185">Reference proteome</keyword>
<protein>
    <submittedName>
        <fullName evidence="2">TIGR02117 family protein</fullName>
    </submittedName>
</protein>
<reference evidence="2 3" key="1">
    <citation type="submission" date="2024-03" db="EMBL/GenBank/DDBJ databases">
        <title>Novel species of the genus Variovorax.</title>
        <authorList>
            <person name="Liu Q."/>
            <person name="Xin Y.-H."/>
        </authorList>
    </citation>
    <scope>NUCLEOTIDE SEQUENCE [LARGE SCALE GENOMIC DNA]</scope>
    <source>
        <strain evidence="2 3">KACC 18900</strain>
    </source>
</reference>
<feature type="region of interest" description="Disordered" evidence="1">
    <location>
        <begin position="1"/>
        <end position="21"/>
    </location>
</feature>
<dbReference type="Proteomes" id="UP001385892">
    <property type="component" value="Unassembled WGS sequence"/>
</dbReference>
<evidence type="ECO:0000313" key="3">
    <source>
        <dbReference type="Proteomes" id="UP001385892"/>
    </source>
</evidence>
<comment type="caution">
    <text evidence="2">The sequence shown here is derived from an EMBL/GenBank/DDBJ whole genome shotgun (WGS) entry which is preliminary data.</text>
</comment>
<dbReference type="NCBIfam" id="TIGR02117">
    <property type="entry name" value="chp_urease_rgn"/>
    <property type="match status" value="1"/>
</dbReference>
<organism evidence="2 3">
    <name type="scientific">Variovorax rhizosphaerae</name>
    <dbReference type="NCBI Taxonomy" id="1836200"/>
    <lineage>
        <taxon>Bacteria</taxon>
        <taxon>Pseudomonadati</taxon>
        <taxon>Pseudomonadota</taxon>
        <taxon>Betaproteobacteria</taxon>
        <taxon>Burkholderiales</taxon>
        <taxon>Comamonadaceae</taxon>
        <taxon>Variovorax</taxon>
    </lineage>
</organism>
<name>A0ABU8WQF0_9BURK</name>
<dbReference type="RefSeq" id="WP_340345189.1">
    <property type="nucleotide sequence ID" value="NZ_JBBKZT010000012.1"/>
</dbReference>
<proteinExistence type="predicted"/>
<sequence>MKRLQPAPRRRPARRCAPTAMRRPPRLRCSEPMWRVLLWFALMLLALVLAALVYVAVASALMFWPANPTPPAEERSIDAWVLSNGVHTDLVFPVRGHGTDWSGLFPPADFRAVPPDADYIAIGWGDRDFYLYTPTWGDLTVRRALGAIAGLHKSVLHVTYLRRAEFAKRAHRLPLSQRQYAILGDYVRAALPQGRATLVAGVRYGATDAFYEAEGRYSMIETCNNWTGRGLRLAGVTMSRWTPFDFNVVRHLQPAQP</sequence>
<evidence type="ECO:0000256" key="1">
    <source>
        <dbReference type="SAM" id="MobiDB-lite"/>
    </source>
</evidence>